<reference evidence="6" key="1">
    <citation type="submission" date="2014-03" db="EMBL/GenBank/DDBJ databases">
        <authorList>
            <person name="Aksoy S."/>
            <person name="Warren W."/>
            <person name="Wilson R.K."/>
        </authorList>
    </citation>
    <scope>NUCLEOTIDE SEQUENCE [LARGE SCALE GENOMIC DNA]</scope>
    <source>
        <strain evidence="6">IAEA</strain>
    </source>
</reference>
<comment type="subcellular location">
    <subcellularLocation>
        <location evidence="1">Nucleus</location>
    </subcellularLocation>
</comment>
<dbReference type="PANTHER" id="PTHR13293">
    <property type="entry name" value="AKIRIN-RELATED"/>
    <property type="match status" value="1"/>
</dbReference>
<evidence type="ECO:0000313" key="6">
    <source>
        <dbReference type="Proteomes" id="UP000092445"/>
    </source>
</evidence>
<keyword evidence="6" id="KW-1185">Reference proteome</keyword>
<dbReference type="GO" id="GO:0003712">
    <property type="term" value="F:transcription coregulator activity"/>
    <property type="evidence" value="ECO:0007669"/>
    <property type="project" value="TreeGrafter"/>
</dbReference>
<dbReference type="GO" id="GO:0045944">
    <property type="term" value="P:positive regulation of transcription by RNA polymerase II"/>
    <property type="evidence" value="ECO:0007669"/>
    <property type="project" value="TreeGrafter"/>
</dbReference>
<evidence type="ECO:0000313" key="5">
    <source>
        <dbReference type="EnsemblMetazoa" id="GPAI041527-PA"/>
    </source>
</evidence>
<protein>
    <submittedName>
        <fullName evidence="5">Uncharacterized protein</fullName>
    </submittedName>
</protein>
<name>A0A1B0ACT6_GLOPL</name>
<dbReference type="Proteomes" id="UP000092445">
    <property type="component" value="Unassembled WGS sequence"/>
</dbReference>
<comment type="similarity">
    <text evidence="2">Belongs to the akirin family.</text>
</comment>
<dbReference type="GO" id="GO:0005634">
    <property type="term" value="C:nucleus"/>
    <property type="evidence" value="ECO:0007669"/>
    <property type="project" value="UniProtKB-SubCell"/>
</dbReference>
<proteinExistence type="inferred from homology"/>
<feature type="region of interest" description="Disordered" evidence="4">
    <location>
        <begin position="1"/>
        <end position="33"/>
    </location>
</feature>
<dbReference type="STRING" id="7398.A0A1B0ACT6"/>
<accession>A0A1B0ACT6</accession>
<dbReference type="AlphaFoldDB" id="A0A1B0ACT6"/>
<evidence type="ECO:0000256" key="4">
    <source>
        <dbReference type="SAM" id="MobiDB-lite"/>
    </source>
</evidence>
<dbReference type="GO" id="GO:0045089">
    <property type="term" value="P:positive regulation of innate immune response"/>
    <property type="evidence" value="ECO:0007669"/>
    <property type="project" value="TreeGrafter"/>
</dbReference>
<evidence type="ECO:0000256" key="3">
    <source>
        <dbReference type="ARBA" id="ARBA00023242"/>
    </source>
</evidence>
<dbReference type="InterPro" id="IPR024132">
    <property type="entry name" value="Akirin"/>
</dbReference>
<sequence length="130" mass="15021">MNNTTVKRALDWGPMNQVPTKRRRRNRYGKADNVSHCGAAGLSRISSTQLSQSIRDEVNRLHRCKQLPSSMRAVERIQDSNSDSSDMNVEWQPQRPDSPEEVLFTFKDVQLICERVLKEREYAMRAPCTI</sequence>
<organism evidence="5 6">
    <name type="scientific">Glossina pallidipes</name>
    <name type="common">Tsetse fly</name>
    <dbReference type="NCBI Taxonomy" id="7398"/>
    <lineage>
        <taxon>Eukaryota</taxon>
        <taxon>Metazoa</taxon>
        <taxon>Ecdysozoa</taxon>
        <taxon>Arthropoda</taxon>
        <taxon>Hexapoda</taxon>
        <taxon>Insecta</taxon>
        <taxon>Pterygota</taxon>
        <taxon>Neoptera</taxon>
        <taxon>Endopterygota</taxon>
        <taxon>Diptera</taxon>
        <taxon>Brachycera</taxon>
        <taxon>Muscomorpha</taxon>
        <taxon>Hippoboscoidea</taxon>
        <taxon>Glossinidae</taxon>
        <taxon>Glossina</taxon>
    </lineage>
</organism>
<evidence type="ECO:0000256" key="1">
    <source>
        <dbReference type="ARBA" id="ARBA00004123"/>
    </source>
</evidence>
<keyword evidence="3" id="KW-0539">Nucleus</keyword>
<dbReference type="PANTHER" id="PTHR13293:SF6">
    <property type="entry name" value="AKIRIN-RELATED"/>
    <property type="match status" value="1"/>
</dbReference>
<dbReference type="GO" id="GO:0000785">
    <property type="term" value="C:chromatin"/>
    <property type="evidence" value="ECO:0007669"/>
    <property type="project" value="TreeGrafter"/>
</dbReference>
<dbReference type="VEuPathDB" id="VectorBase:GPAI041527"/>
<dbReference type="EnsemblMetazoa" id="GPAI041527-RA">
    <property type="protein sequence ID" value="GPAI041527-PA"/>
    <property type="gene ID" value="GPAI041527"/>
</dbReference>
<reference evidence="5" key="2">
    <citation type="submission" date="2020-05" db="UniProtKB">
        <authorList>
            <consortium name="EnsemblMetazoa"/>
        </authorList>
    </citation>
    <scope>IDENTIFICATION</scope>
    <source>
        <strain evidence="5">IAEA</strain>
    </source>
</reference>
<evidence type="ECO:0000256" key="2">
    <source>
        <dbReference type="ARBA" id="ARBA00005625"/>
    </source>
</evidence>
<feature type="region of interest" description="Disordered" evidence="4">
    <location>
        <begin position="78"/>
        <end position="97"/>
    </location>
</feature>